<dbReference type="PANTHER" id="PTHR47618">
    <property type="entry name" value="BIFUNCTIONAL OLIGORIBONUCLEASE AND PAP PHOSPHATASE NRNA"/>
    <property type="match status" value="1"/>
</dbReference>
<feature type="domain" description="DDH" evidence="1">
    <location>
        <begin position="29"/>
        <end position="111"/>
    </location>
</feature>
<gene>
    <name evidence="3" type="primary">gdpP_11</name>
    <name evidence="3" type="ORF">SDC9_84308</name>
</gene>
<dbReference type="PANTHER" id="PTHR47618:SF2">
    <property type="entry name" value="CYCLIC-DI-AMP PHOSPHODIESTERASE GDPP"/>
    <property type="match status" value="1"/>
</dbReference>
<dbReference type="InterPro" id="IPR001667">
    <property type="entry name" value="DDH_dom"/>
</dbReference>
<accession>A0A644ZAH1</accession>
<dbReference type="GO" id="GO:0016787">
    <property type="term" value="F:hydrolase activity"/>
    <property type="evidence" value="ECO:0007669"/>
    <property type="project" value="UniProtKB-KW"/>
</dbReference>
<organism evidence="3">
    <name type="scientific">bioreactor metagenome</name>
    <dbReference type="NCBI Taxonomy" id="1076179"/>
    <lineage>
        <taxon>unclassified sequences</taxon>
        <taxon>metagenomes</taxon>
        <taxon>ecological metagenomes</taxon>
    </lineage>
</organism>
<dbReference type="InterPro" id="IPR038763">
    <property type="entry name" value="DHH_sf"/>
</dbReference>
<comment type="caution">
    <text evidence="3">The sequence shown here is derived from an EMBL/GenBank/DDBJ whole genome shotgun (WGS) entry which is preliminary data.</text>
</comment>
<reference evidence="3" key="1">
    <citation type="submission" date="2019-08" db="EMBL/GenBank/DDBJ databases">
        <authorList>
            <person name="Kucharzyk K."/>
            <person name="Murdoch R.W."/>
            <person name="Higgins S."/>
            <person name="Loffler F."/>
        </authorList>
    </citation>
    <scope>NUCLEOTIDE SEQUENCE</scope>
</reference>
<evidence type="ECO:0000313" key="3">
    <source>
        <dbReference type="EMBL" id="MPM37689.1"/>
    </source>
</evidence>
<feature type="domain" description="DHHA1" evidence="2">
    <location>
        <begin position="172"/>
        <end position="265"/>
    </location>
</feature>
<dbReference type="SUPFAM" id="SSF64182">
    <property type="entry name" value="DHH phosphoesterases"/>
    <property type="match status" value="1"/>
</dbReference>
<dbReference type="Gene3D" id="3.90.1640.10">
    <property type="entry name" value="inorganic pyrophosphatase (n-terminal core)"/>
    <property type="match status" value="1"/>
</dbReference>
<dbReference type="Pfam" id="PF01368">
    <property type="entry name" value="DHH"/>
    <property type="match status" value="1"/>
</dbReference>
<dbReference type="Pfam" id="PF02272">
    <property type="entry name" value="DHHA1"/>
    <property type="match status" value="1"/>
</dbReference>
<dbReference type="Gene3D" id="3.10.310.30">
    <property type="match status" value="1"/>
</dbReference>
<keyword evidence="3" id="KW-0378">Hydrolase</keyword>
<dbReference type="InterPro" id="IPR051319">
    <property type="entry name" value="Oligoribo/pAp-PDE_c-di-AMP_PDE"/>
</dbReference>
<name>A0A644ZAH1_9ZZZZ</name>
<dbReference type="AlphaFoldDB" id="A0A644ZAH1"/>
<sequence>MLKRLGVLPEYQGHIISAEDALVAADSNCLLVVVDTSRPEQVQAEALLEACGRVAVIDHHRRAATYIADATLNFHEPYASSASELVTELIQYVMEPSDLLRTEAEALMAGMVLDTKNFTMRTGGRTFEAAAFLRRAGADTAEVKKIFQNDLEGTIARYDIIQNARLYREDIAIAKVDHTVGRVTAAQAADELLNISGIDSSFVLFPDADRVVISARSTGETNVQVILEKLGGGGNAAAAGVQMPGVTLDEAARRLLSALDQYFEEE</sequence>
<dbReference type="GO" id="GO:0003676">
    <property type="term" value="F:nucleic acid binding"/>
    <property type="evidence" value="ECO:0007669"/>
    <property type="project" value="InterPro"/>
</dbReference>
<evidence type="ECO:0000259" key="2">
    <source>
        <dbReference type="Pfam" id="PF02272"/>
    </source>
</evidence>
<evidence type="ECO:0000259" key="1">
    <source>
        <dbReference type="Pfam" id="PF01368"/>
    </source>
</evidence>
<proteinExistence type="predicted"/>
<protein>
    <submittedName>
        <fullName evidence="3">Cyclic-di-AMP phosphodiesterase GdpP</fullName>
        <ecNumber evidence="3">3.1.4.-</ecNumber>
    </submittedName>
</protein>
<dbReference type="EC" id="3.1.4.-" evidence="3"/>
<dbReference type="InterPro" id="IPR003156">
    <property type="entry name" value="DHHA1_dom"/>
</dbReference>
<dbReference type="EMBL" id="VSSQ01008033">
    <property type="protein sequence ID" value="MPM37689.1"/>
    <property type="molecule type" value="Genomic_DNA"/>
</dbReference>